<feature type="region of interest" description="Disordered" evidence="1">
    <location>
        <begin position="1"/>
        <end position="55"/>
    </location>
</feature>
<keyword evidence="4" id="KW-1185">Reference proteome</keyword>
<name>A0A482XAT1_LAOST</name>
<dbReference type="AlphaFoldDB" id="A0A482XAT1"/>
<reference evidence="3" key="2">
    <citation type="submission" date="2019-02" db="EMBL/GenBank/DDBJ databases">
        <authorList>
            <person name="Zhu J."/>
            <person name="Jiang F."/>
            <person name="Wang X."/>
            <person name="Yang P."/>
            <person name="Bao Y."/>
            <person name="Zhao W."/>
            <person name="Wang W."/>
            <person name="Lu H."/>
            <person name="Wang Q."/>
            <person name="Cui N."/>
            <person name="Li J."/>
            <person name="Chen X."/>
            <person name="Luo L."/>
            <person name="Yu J."/>
            <person name="Kang L."/>
            <person name="Cui F."/>
        </authorList>
    </citation>
    <scope>NUCLEOTIDE SEQUENCE</scope>
    <source>
        <strain evidence="3">Lst14</strain>
        <tissue evidence="3">Whole body</tissue>
    </source>
</reference>
<comment type="caution">
    <text evidence="3">The sequence shown here is derived from an EMBL/GenBank/DDBJ whole genome shotgun (WGS) entry which is preliminary data.</text>
</comment>
<evidence type="ECO:0000313" key="3">
    <source>
        <dbReference type="EMBL" id="RZF42620.1"/>
    </source>
</evidence>
<evidence type="ECO:0008006" key="5">
    <source>
        <dbReference type="Google" id="ProtNLM"/>
    </source>
</evidence>
<organism evidence="3 4">
    <name type="scientific">Laodelphax striatellus</name>
    <name type="common">Small brown planthopper</name>
    <name type="synonym">Delphax striatella</name>
    <dbReference type="NCBI Taxonomy" id="195883"/>
    <lineage>
        <taxon>Eukaryota</taxon>
        <taxon>Metazoa</taxon>
        <taxon>Ecdysozoa</taxon>
        <taxon>Arthropoda</taxon>
        <taxon>Hexapoda</taxon>
        <taxon>Insecta</taxon>
        <taxon>Pterygota</taxon>
        <taxon>Neoptera</taxon>
        <taxon>Paraneoptera</taxon>
        <taxon>Hemiptera</taxon>
        <taxon>Auchenorrhyncha</taxon>
        <taxon>Fulgoroidea</taxon>
        <taxon>Delphacidae</taxon>
        <taxon>Criomorphinae</taxon>
        <taxon>Laodelphax</taxon>
    </lineage>
</organism>
<reference evidence="3 4" key="1">
    <citation type="journal article" date="2017" name="Gigascience">
        <title>Genome sequence of the small brown planthopper, Laodelphax striatellus.</title>
        <authorList>
            <person name="Zhu J."/>
            <person name="Jiang F."/>
            <person name="Wang X."/>
            <person name="Yang P."/>
            <person name="Bao Y."/>
            <person name="Zhao W."/>
            <person name="Wang W."/>
            <person name="Lu H."/>
            <person name="Wang Q."/>
            <person name="Cui N."/>
            <person name="Li J."/>
            <person name="Chen X."/>
            <person name="Luo L."/>
            <person name="Yu J."/>
            <person name="Kang L."/>
            <person name="Cui F."/>
        </authorList>
    </citation>
    <scope>NUCLEOTIDE SEQUENCE [LARGE SCALE GENOMIC DNA]</scope>
    <source>
        <strain evidence="3">Lst14</strain>
        <tissue evidence="3">Whole body</tissue>
    </source>
</reference>
<protein>
    <recommendedName>
        <fullName evidence="5">Tantalus-like domain-containing protein</fullName>
    </recommendedName>
</protein>
<dbReference type="EMBL" id="QKKF02014716">
    <property type="protein sequence ID" value="RZF42620.1"/>
    <property type="molecule type" value="Genomic_DNA"/>
</dbReference>
<dbReference type="OrthoDB" id="8035741at2759"/>
<evidence type="ECO:0000313" key="4">
    <source>
        <dbReference type="Proteomes" id="UP000291343"/>
    </source>
</evidence>
<dbReference type="InParanoid" id="A0A482XAT1"/>
<evidence type="ECO:0000256" key="1">
    <source>
        <dbReference type="SAM" id="MobiDB-lite"/>
    </source>
</evidence>
<sequence length="178" mass="19785">MEVNDTNVEQHFEKLNLSVTPNSPPSDGDRSVSSQPEAEDEIGPLTAPETSANRRFMLRPRKRVSGHFGTLDLTSPKVGRLETSFSPKPASTKRNPNLETIFEEPVVKKNGAVVLIGTSKIKRAISFQQFVSKTKARKRKALVKKFNFGRKKKTSLTLNDLKVKLSDLDNALHIGTND</sequence>
<accession>A0A482XAT1</accession>
<dbReference type="EMBL" id="QKKF02027183">
    <property type="protein sequence ID" value="RZF35990.1"/>
    <property type="molecule type" value="Genomic_DNA"/>
</dbReference>
<dbReference type="Proteomes" id="UP000291343">
    <property type="component" value="Unassembled WGS sequence"/>
</dbReference>
<proteinExistence type="predicted"/>
<gene>
    <name evidence="3" type="ORF">LSTR_LSTR001415</name>
    <name evidence="2" type="ORF">LSTR_LSTR016701</name>
</gene>
<evidence type="ECO:0000313" key="2">
    <source>
        <dbReference type="EMBL" id="RZF35990.1"/>
    </source>
</evidence>